<accession>S0FW18</accession>
<keyword evidence="3" id="KW-0472">Membrane</keyword>
<evidence type="ECO:0000256" key="1">
    <source>
        <dbReference type="ARBA" id="ARBA00022729"/>
    </source>
</evidence>
<dbReference type="eggNOG" id="COG4942">
    <property type="taxonomic scope" value="Bacteria"/>
</dbReference>
<keyword evidence="6" id="KW-1185">Reference proteome</keyword>
<dbReference type="InterPro" id="IPR016047">
    <property type="entry name" value="M23ase_b-sheet_dom"/>
</dbReference>
<dbReference type="GO" id="GO:0004222">
    <property type="term" value="F:metalloendopeptidase activity"/>
    <property type="evidence" value="ECO:0007669"/>
    <property type="project" value="TreeGrafter"/>
</dbReference>
<dbReference type="SUPFAM" id="SSF51261">
    <property type="entry name" value="Duplicated hybrid motif"/>
    <property type="match status" value="1"/>
</dbReference>
<proteinExistence type="predicted"/>
<name>S0FW18_RUMCE</name>
<evidence type="ECO:0000256" key="3">
    <source>
        <dbReference type="SAM" id="Phobius"/>
    </source>
</evidence>
<keyword evidence="2" id="KW-0175">Coiled coil</keyword>
<dbReference type="FunFam" id="2.70.70.10:FF:000006">
    <property type="entry name" value="M23 family peptidase"/>
    <property type="match status" value="1"/>
</dbReference>
<protein>
    <submittedName>
        <fullName evidence="5">Peptidase M23</fullName>
    </submittedName>
</protein>
<gene>
    <name evidence="5" type="ORF">CTER_1536</name>
</gene>
<organism evidence="5 6">
    <name type="scientific">Ruminiclostridium cellobioparum subsp. termitidis CT1112</name>
    <dbReference type="NCBI Taxonomy" id="1195236"/>
    <lineage>
        <taxon>Bacteria</taxon>
        <taxon>Bacillati</taxon>
        <taxon>Bacillota</taxon>
        <taxon>Clostridia</taxon>
        <taxon>Eubacteriales</taxon>
        <taxon>Oscillospiraceae</taxon>
        <taxon>Ruminiclostridium</taxon>
    </lineage>
</organism>
<reference evidence="5 6" key="1">
    <citation type="journal article" date="2013" name="Genome Announc.">
        <title>Draft Genome Sequence of the Cellulolytic, Mesophilic, Anaerobic Bacterium Clostridium termitidis Strain CT1112 (DSM 5398).</title>
        <authorList>
            <person name="Lal S."/>
            <person name="Ramachandran U."/>
            <person name="Zhang X."/>
            <person name="Munir R."/>
            <person name="Sparling R."/>
            <person name="Levin D.B."/>
        </authorList>
    </citation>
    <scope>NUCLEOTIDE SEQUENCE [LARGE SCALE GENOMIC DNA]</scope>
    <source>
        <strain evidence="5 6">CT1112</strain>
    </source>
</reference>
<dbReference type="RefSeq" id="WP_004625023.1">
    <property type="nucleotide sequence ID" value="NZ_AORV01000026.1"/>
</dbReference>
<dbReference type="InterPro" id="IPR011055">
    <property type="entry name" value="Dup_hybrid_motif"/>
</dbReference>
<dbReference type="PATRIC" id="fig|1195236.3.peg.1864"/>
<dbReference type="PANTHER" id="PTHR21666">
    <property type="entry name" value="PEPTIDASE-RELATED"/>
    <property type="match status" value="1"/>
</dbReference>
<dbReference type="CDD" id="cd12797">
    <property type="entry name" value="M23_peptidase"/>
    <property type="match status" value="1"/>
</dbReference>
<dbReference type="EMBL" id="AORV01000026">
    <property type="protein sequence ID" value="EMS72758.1"/>
    <property type="molecule type" value="Genomic_DNA"/>
</dbReference>
<feature type="coiled-coil region" evidence="2">
    <location>
        <begin position="73"/>
        <end position="121"/>
    </location>
</feature>
<sequence length="319" mass="35142">MKFLSNLKKLGKNYSIVIIPHTNDDVRRISFKAPVVKLLAALLIFSTAAVFALAYGHQKEMQDSQPQANEISSEELQQQIKNLTEIINSQNESLSLSNTQLEHMKQENSSAKSKIEEFTKLYSDIADDYLKKTSRGSVSTKSSNNAIMDLSKLGNIVQQLNKDFNDNGDLTAQLLATNEKLEKYIDSIPTFVPARGPVTSPFGMRNHPIQKVRKIHEGVDISSSKGDPIFAAASGVVEFAGYSNGYGYNVKIDHQNGFRTIYGHSSKLLVKKGDIINKGQKIALVGSTGNSTGPHLHFEIRIGNTPVDPTEYVNLKSAD</sequence>
<dbReference type="PANTHER" id="PTHR21666:SF289">
    <property type="entry name" value="L-ALA--D-GLU ENDOPEPTIDASE"/>
    <property type="match status" value="1"/>
</dbReference>
<dbReference type="AlphaFoldDB" id="S0FW18"/>
<evidence type="ECO:0000259" key="4">
    <source>
        <dbReference type="Pfam" id="PF01551"/>
    </source>
</evidence>
<feature type="domain" description="M23ase beta-sheet core" evidence="4">
    <location>
        <begin position="215"/>
        <end position="309"/>
    </location>
</feature>
<dbReference type="InterPro" id="IPR050570">
    <property type="entry name" value="Cell_wall_metabolism_enzyme"/>
</dbReference>
<feature type="transmembrane region" description="Helical" evidence="3">
    <location>
        <begin position="35"/>
        <end position="56"/>
    </location>
</feature>
<comment type="caution">
    <text evidence="5">The sequence shown here is derived from an EMBL/GenBank/DDBJ whole genome shotgun (WGS) entry which is preliminary data.</text>
</comment>
<keyword evidence="3" id="KW-1133">Transmembrane helix</keyword>
<dbReference type="Pfam" id="PF01551">
    <property type="entry name" value="Peptidase_M23"/>
    <property type="match status" value="1"/>
</dbReference>
<evidence type="ECO:0000313" key="6">
    <source>
        <dbReference type="Proteomes" id="UP000014155"/>
    </source>
</evidence>
<keyword evidence="1" id="KW-0732">Signal</keyword>
<keyword evidence="3" id="KW-0812">Transmembrane</keyword>
<evidence type="ECO:0000313" key="5">
    <source>
        <dbReference type="EMBL" id="EMS72758.1"/>
    </source>
</evidence>
<dbReference type="Proteomes" id="UP000014155">
    <property type="component" value="Unassembled WGS sequence"/>
</dbReference>
<dbReference type="Gene3D" id="2.70.70.10">
    <property type="entry name" value="Glucose Permease (Domain IIA)"/>
    <property type="match status" value="1"/>
</dbReference>
<evidence type="ECO:0000256" key="2">
    <source>
        <dbReference type="SAM" id="Coils"/>
    </source>
</evidence>
<dbReference type="STRING" id="1195236.CTER_1536"/>